<gene>
    <name evidence="10 12" type="primary">murJ</name>
    <name evidence="12" type="ORF">PQ455_17245</name>
</gene>
<keyword evidence="13" id="KW-1185">Reference proteome</keyword>
<dbReference type="HAMAP" id="MF_02078">
    <property type="entry name" value="MurJ_MviN"/>
    <property type="match status" value="1"/>
</dbReference>
<evidence type="ECO:0000313" key="13">
    <source>
        <dbReference type="Proteomes" id="UP001220395"/>
    </source>
</evidence>
<evidence type="ECO:0000256" key="11">
    <source>
        <dbReference type="PIRNR" id="PIRNR002869"/>
    </source>
</evidence>
<keyword evidence="4 10" id="KW-0133">Cell shape</keyword>
<feature type="transmembrane region" description="Helical" evidence="10">
    <location>
        <begin position="485"/>
        <end position="507"/>
    </location>
</feature>
<name>A0ABY7TJW9_9SPHN</name>
<dbReference type="NCBIfam" id="TIGR01695">
    <property type="entry name" value="murJ_mviN"/>
    <property type="match status" value="1"/>
</dbReference>
<comment type="subcellular location">
    <subcellularLocation>
        <location evidence="10">Cell inner membrane</location>
        <topology evidence="10">Multi-pass membrane protein</topology>
    </subcellularLocation>
    <subcellularLocation>
        <location evidence="1">Cell membrane</location>
        <topology evidence="1">Multi-pass membrane protein</topology>
    </subcellularLocation>
</comment>
<keyword evidence="5 10" id="KW-0573">Peptidoglycan synthesis</keyword>
<evidence type="ECO:0000256" key="4">
    <source>
        <dbReference type="ARBA" id="ARBA00022960"/>
    </source>
</evidence>
<keyword evidence="10 11" id="KW-0961">Cell wall biogenesis/degradation</keyword>
<keyword evidence="10 11" id="KW-0813">Transport</keyword>
<evidence type="ECO:0000256" key="10">
    <source>
        <dbReference type="HAMAP-Rule" id="MF_02078"/>
    </source>
</evidence>
<dbReference type="PANTHER" id="PTHR47019">
    <property type="entry name" value="LIPID II FLIPPASE MURJ"/>
    <property type="match status" value="1"/>
</dbReference>
<dbReference type="InterPro" id="IPR004268">
    <property type="entry name" value="MurJ"/>
</dbReference>
<evidence type="ECO:0000256" key="3">
    <source>
        <dbReference type="ARBA" id="ARBA00022692"/>
    </source>
</evidence>
<organism evidence="12 13">
    <name type="scientific">Sphingomonas naphthae</name>
    <dbReference type="NCBI Taxonomy" id="1813468"/>
    <lineage>
        <taxon>Bacteria</taxon>
        <taxon>Pseudomonadati</taxon>
        <taxon>Pseudomonadota</taxon>
        <taxon>Alphaproteobacteria</taxon>
        <taxon>Sphingomonadales</taxon>
        <taxon>Sphingomonadaceae</taxon>
        <taxon>Sphingomonas</taxon>
    </lineage>
</organism>
<feature type="transmembrane region" description="Helical" evidence="10">
    <location>
        <begin position="316"/>
        <end position="340"/>
    </location>
</feature>
<sequence>MSLVRNSATIGGLTLVSRVLGFVRDMLMASFVGAGFASDAFLIAWRLPNLFRALFAEGAFSAAFVPMFNRVAGAEGEKSALRFADDVLSVLFPFLLLFTAAMMVAAGPIVWAMTGGFPDGGPEKFSLATDYTRITFPYLLLISLVSLLGGILNSVGRFWVNAAAPVLLNICMIVALLFFRGTTDVETARTQAIAVTVSGVMQLLWLIWACHRARVSLRLKLPRLTPQVRQLLRIIGPVVLGAGAVQFNLLISTTLAARFLDQGSVSYLYYADRLNQLPLALIGIGVGTAMLPTLSRQVGAGDQAGAHATQNRALELALILTLPAAAALVVSAFPIIRALLEHGAFAAEDARATAQALAAFATGLPAYILIKLLTPGFHARADTKTPVRIALVAMLVNLALNLTLVWPLGHIGLALSTSASAWVNAILLFITLRRRFGFGLDRHLTHSLIRLVPATALMAAALWGIEPFVTPMASAGLSGRILGLGLLIGAGVIIYFTLGAAFGAFRLKELARQVRRRGRAPANPTAEIAPVPPSA</sequence>
<keyword evidence="3 10" id="KW-0812">Transmembrane</keyword>
<evidence type="ECO:0000256" key="9">
    <source>
        <dbReference type="ARBA" id="ARBA00061532"/>
    </source>
</evidence>
<comment type="pathway">
    <text evidence="10">Cell wall biogenesis; peptidoglycan biosynthesis.</text>
</comment>
<dbReference type="Proteomes" id="UP001220395">
    <property type="component" value="Chromosome"/>
</dbReference>
<feature type="transmembrane region" description="Helical" evidence="10">
    <location>
        <begin position="191"/>
        <end position="210"/>
    </location>
</feature>
<keyword evidence="10" id="KW-0997">Cell inner membrane</keyword>
<comment type="function">
    <text evidence="8 10 11">Involved in peptidoglycan biosynthesis. Transports lipid-linked peptidoglycan precursors from the inner to the outer leaflet of the cytoplasmic membrane.</text>
</comment>
<dbReference type="CDD" id="cd13123">
    <property type="entry name" value="MATE_MurJ_like"/>
    <property type="match status" value="1"/>
</dbReference>
<proteinExistence type="inferred from homology"/>
<evidence type="ECO:0000256" key="1">
    <source>
        <dbReference type="ARBA" id="ARBA00004651"/>
    </source>
</evidence>
<feature type="transmembrane region" description="Helical" evidence="10">
    <location>
        <begin position="26"/>
        <end position="45"/>
    </location>
</feature>
<dbReference type="PANTHER" id="PTHR47019:SF1">
    <property type="entry name" value="LIPID II FLIPPASE MURJ"/>
    <property type="match status" value="1"/>
</dbReference>
<dbReference type="PIRSF" id="PIRSF002869">
    <property type="entry name" value="MviN"/>
    <property type="match status" value="1"/>
</dbReference>
<evidence type="ECO:0000256" key="8">
    <source>
        <dbReference type="ARBA" id="ARBA00060041"/>
    </source>
</evidence>
<feature type="transmembrane region" description="Helical" evidence="10">
    <location>
        <begin position="411"/>
        <end position="432"/>
    </location>
</feature>
<reference evidence="12 13" key="1">
    <citation type="submission" date="2023-02" db="EMBL/GenBank/DDBJ databases">
        <title>Genome sequence of Sphingomonas naphthae.</title>
        <authorList>
            <person name="Kim S."/>
            <person name="Heo J."/>
            <person name="Kwon S.-W."/>
        </authorList>
    </citation>
    <scope>NUCLEOTIDE SEQUENCE [LARGE SCALE GENOMIC DNA]</scope>
    <source>
        <strain evidence="12 13">KACC 18716</strain>
    </source>
</reference>
<feature type="transmembrane region" description="Helical" evidence="10">
    <location>
        <begin position="385"/>
        <end position="405"/>
    </location>
</feature>
<feature type="transmembrane region" description="Helical" evidence="10">
    <location>
        <begin position="51"/>
        <end position="69"/>
    </location>
</feature>
<protein>
    <recommendedName>
        <fullName evidence="10">Probable lipid II flippase MurJ</fullName>
    </recommendedName>
</protein>
<feature type="transmembrane region" description="Helical" evidence="10">
    <location>
        <begin position="444"/>
        <end position="465"/>
    </location>
</feature>
<keyword evidence="7 10" id="KW-0472">Membrane</keyword>
<feature type="transmembrane region" description="Helical" evidence="10">
    <location>
        <begin position="231"/>
        <end position="257"/>
    </location>
</feature>
<evidence type="ECO:0000256" key="6">
    <source>
        <dbReference type="ARBA" id="ARBA00022989"/>
    </source>
</evidence>
<feature type="transmembrane region" description="Helical" evidence="10">
    <location>
        <begin position="277"/>
        <end position="295"/>
    </location>
</feature>
<dbReference type="Pfam" id="PF03023">
    <property type="entry name" value="MurJ"/>
    <property type="match status" value="1"/>
</dbReference>
<feature type="transmembrane region" description="Helical" evidence="10">
    <location>
        <begin position="159"/>
        <end position="179"/>
    </location>
</feature>
<feature type="transmembrane region" description="Helical" evidence="10">
    <location>
        <begin position="352"/>
        <end position="373"/>
    </location>
</feature>
<evidence type="ECO:0000256" key="5">
    <source>
        <dbReference type="ARBA" id="ARBA00022984"/>
    </source>
</evidence>
<dbReference type="RefSeq" id="WP_273687480.1">
    <property type="nucleotide sequence ID" value="NZ_CP117411.1"/>
</dbReference>
<accession>A0ABY7TJW9</accession>
<evidence type="ECO:0000256" key="2">
    <source>
        <dbReference type="ARBA" id="ARBA00022475"/>
    </source>
</evidence>
<dbReference type="PRINTS" id="PR01806">
    <property type="entry name" value="VIRFACTRMVIN"/>
</dbReference>
<comment type="similarity">
    <text evidence="9 10 11">Belongs to the MurJ/MviN family.</text>
</comment>
<dbReference type="InterPro" id="IPR051050">
    <property type="entry name" value="Lipid_II_flippase_MurJ/MviN"/>
</dbReference>
<keyword evidence="2 10" id="KW-1003">Cell membrane</keyword>
<evidence type="ECO:0000256" key="7">
    <source>
        <dbReference type="ARBA" id="ARBA00023136"/>
    </source>
</evidence>
<feature type="transmembrane region" description="Helical" evidence="10">
    <location>
        <begin position="134"/>
        <end position="152"/>
    </location>
</feature>
<evidence type="ECO:0000313" key="12">
    <source>
        <dbReference type="EMBL" id="WCT73333.1"/>
    </source>
</evidence>
<keyword evidence="6 10" id="KW-1133">Transmembrane helix</keyword>
<feature type="transmembrane region" description="Helical" evidence="10">
    <location>
        <begin position="90"/>
        <end position="114"/>
    </location>
</feature>
<dbReference type="EMBL" id="CP117411">
    <property type="protein sequence ID" value="WCT73333.1"/>
    <property type="molecule type" value="Genomic_DNA"/>
</dbReference>